<name>A0ABQ9GMH2_9NEOP</name>
<sequence>MLSDTVGNMVLPVSNCGNTSDTHVSRVYNSANQLIATATLVDGILELYLPSTDKVYSMQFTDINIWHRRMAHLNFDSLKRFHHLAFPTSDSTTSHVLELVHSDLVGPMEVGSLAGSIYILTFLGDFSHK</sequence>
<accession>A0ABQ9GMH2</accession>
<gene>
    <name evidence="1" type="ORF">PR048_026853</name>
</gene>
<organism evidence="1 2">
    <name type="scientific">Dryococelus australis</name>
    <dbReference type="NCBI Taxonomy" id="614101"/>
    <lineage>
        <taxon>Eukaryota</taxon>
        <taxon>Metazoa</taxon>
        <taxon>Ecdysozoa</taxon>
        <taxon>Arthropoda</taxon>
        <taxon>Hexapoda</taxon>
        <taxon>Insecta</taxon>
        <taxon>Pterygota</taxon>
        <taxon>Neoptera</taxon>
        <taxon>Polyneoptera</taxon>
        <taxon>Phasmatodea</taxon>
        <taxon>Verophasmatodea</taxon>
        <taxon>Anareolatae</taxon>
        <taxon>Phasmatidae</taxon>
        <taxon>Eurycanthinae</taxon>
        <taxon>Dryococelus</taxon>
    </lineage>
</organism>
<keyword evidence="2" id="KW-1185">Reference proteome</keyword>
<protein>
    <recommendedName>
        <fullName evidence="3">GAG-pre-integrase domain-containing protein</fullName>
    </recommendedName>
</protein>
<comment type="caution">
    <text evidence="1">The sequence shown here is derived from an EMBL/GenBank/DDBJ whole genome shotgun (WGS) entry which is preliminary data.</text>
</comment>
<evidence type="ECO:0008006" key="3">
    <source>
        <dbReference type="Google" id="ProtNLM"/>
    </source>
</evidence>
<evidence type="ECO:0000313" key="2">
    <source>
        <dbReference type="Proteomes" id="UP001159363"/>
    </source>
</evidence>
<dbReference type="Proteomes" id="UP001159363">
    <property type="component" value="Chromosome 10"/>
</dbReference>
<dbReference type="EMBL" id="JARBHB010000011">
    <property type="protein sequence ID" value="KAJ8873220.1"/>
    <property type="molecule type" value="Genomic_DNA"/>
</dbReference>
<proteinExistence type="predicted"/>
<reference evidence="1 2" key="1">
    <citation type="submission" date="2023-02" db="EMBL/GenBank/DDBJ databases">
        <title>LHISI_Scaffold_Assembly.</title>
        <authorList>
            <person name="Stuart O.P."/>
            <person name="Cleave R."/>
            <person name="Magrath M.J.L."/>
            <person name="Mikheyev A.S."/>
        </authorList>
    </citation>
    <scope>NUCLEOTIDE SEQUENCE [LARGE SCALE GENOMIC DNA]</scope>
    <source>
        <strain evidence="1">Daus_M_001</strain>
        <tissue evidence="1">Leg muscle</tissue>
    </source>
</reference>
<evidence type="ECO:0000313" key="1">
    <source>
        <dbReference type="EMBL" id="KAJ8873220.1"/>
    </source>
</evidence>